<dbReference type="PROSITE" id="PS51257">
    <property type="entry name" value="PROKAR_LIPOPROTEIN"/>
    <property type="match status" value="1"/>
</dbReference>
<dbReference type="InterPro" id="IPR019235">
    <property type="entry name" value="DUF2178_TM"/>
</dbReference>
<evidence type="ECO:0000256" key="1">
    <source>
        <dbReference type="SAM" id="Phobius"/>
    </source>
</evidence>
<evidence type="ECO:0000313" key="3">
    <source>
        <dbReference type="Proteomes" id="UP000680656"/>
    </source>
</evidence>
<dbReference type="KEGG" id="mrtj:KHC33_14115"/>
<dbReference type="RefSeq" id="WP_214419252.1">
    <property type="nucleotide sequence ID" value="NZ_CP075546.1"/>
</dbReference>
<accession>A0A8E7B0Y0</accession>
<keyword evidence="3" id="KW-1185">Reference proteome</keyword>
<dbReference type="Proteomes" id="UP000680656">
    <property type="component" value="Chromosome"/>
</dbReference>
<gene>
    <name evidence="2" type="ORF">KHC33_14115</name>
</gene>
<evidence type="ECO:0000313" key="2">
    <source>
        <dbReference type="EMBL" id="QVV88443.1"/>
    </source>
</evidence>
<dbReference type="GeneID" id="65098341"/>
<sequence length="192" mass="21417">MKYLVFLILSILTGCLVASLIGWAVAVGSLLIPIFAIPLGIIVILASRQHVDEILIDDRTQEIHSRAALRTLEIGIILGIIAAVILYSYVISEPLSPKITGTYKTDDKGVRSMEITVYQPGFIGSPDPVIRTTTIPDVDRMNEFEAMEYSQFRRESFQDNERKGLVGLTLAFGVVSLLIIFGVFNLYYTRKY</sequence>
<dbReference type="EMBL" id="CP075546">
    <property type="protein sequence ID" value="QVV88443.1"/>
    <property type="molecule type" value="Genomic_DNA"/>
</dbReference>
<reference evidence="2 3" key="1">
    <citation type="submission" date="2021-05" db="EMBL/GenBank/DDBJ databases">
        <title>A novel Methanospirillum isolate from a pyrite-forming mixed culture.</title>
        <authorList>
            <person name="Bunk B."/>
            <person name="Sproer C."/>
            <person name="Spring S."/>
            <person name="Pester M."/>
        </authorList>
    </citation>
    <scope>NUCLEOTIDE SEQUENCE [LARGE SCALE GENOMIC DNA]</scope>
    <source>
        <strain evidence="2 3">J.3.6.1-F.2.7.3</strain>
    </source>
</reference>
<proteinExistence type="predicted"/>
<keyword evidence="1" id="KW-1133">Transmembrane helix</keyword>
<dbReference type="AlphaFoldDB" id="A0A8E7B0Y0"/>
<feature type="transmembrane region" description="Helical" evidence="1">
    <location>
        <begin position="27"/>
        <end position="46"/>
    </location>
</feature>
<keyword evidence="1" id="KW-0472">Membrane</keyword>
<name>A0A8E7B0Y0_9EURY</name>
<dbReference type="Pfam" id="PF09946">
    <property type="entry name" value="DUF2178"/>
    <property type="match status" value="1"/>
</dbReference>
<feature type="transmembrane region" description="Helical" evidence="1">
    <location>
        <begin position="67"/>
        <end position="90"/>
    </location>
</feature>
<keyword evidence="1" id="KW-0812">Transmembrane</keyword>
<organism evidence="2 3">
    <name type="scientific">Methanospirillum purgamenti</name>
    <dbReference type="NCBI Taxonomy" id="2834276"/>
    <lineage>
        <taxon>Archaea</taxon>
        <taxon>Methanobacteriati</taxon>
        <taxon>Methanobacteriota</taxon>
        <taxon>Stenosarchaea group</taxon>
        <taxon>Methanomicrobia</taxon>
        <taxon>Methanomicrobiales</taxon>
        <taxon>Methanospirillaceae</taxon>
        <taxon>Methanospirillum</taxon>
    </lineage>
</organism>
<protein>
    <submittedName>
        <fullName evidence="2">DUF2178 domain-containing protein</fullName>
    </submittedName>
</protein>
<feature type="transmembrane region" description="Helical" evidence="1">
    <location>
        <begin position="165"/>
        <end position="188"/>
    </location>
</feature>